<dbReference type="PANTHER" id="PTHR23310:SF62">
    <property type="entry name" value="ACYL-COA BINDING PROTEIN 1, ISOFORM A"/>
    <property type="match status" value="1"/>
</dbReference>
<dbReference type="GO" id="GO:0000062">
    <property type="term" value="F:fatty-acyl-CoA binding"/>
    <property type="evidence" value="ECO:0007669"/>
    <property type="project" value="InterPro"/>
</dbReference>
<keyword evidence="2" id="KW-0446">Lipid-binding</keyword>
<dbReference type="KEGG" id="vde:111252421"/>
<dbReference type="Proteomes" id="UP000594260">
    <property type="component" value="Unplaced"/>
</dbReference>
<sequence>MSDFEKVRELDTPVRETETHSDRPVQTKCAAEVKDLKTRPSDDELLQLYGLYKQATVGDVTSEAPGILDLKGKAKYNSWTSRKGLSQDAAKKEYCELVKQLKDKYN</sequence>
<reference evidence="5" key="1">
    <citation type="submission" date="2021-01" db="UniProtKB">
        <authorList>
            <consortium name="EnsemblMetazoa"/>
        </authorList>
    </citation>
    <scope>IDENTIFICATION</scope>
</reference>
<dbReference type="GeneID" id="111252421"/>
<accession>A0A7M7KHB4</accession>
<dbReference type="PRINTS" id="PR00689">
    <property type="entry name" value="ACOABINDINGP"/>
</dbReference>
<dbReference type="AlphaFoldDB" id="A0A7M7KHB4"/>
<dbReference type="InterPro" id="IPR000582">
    <property type="entry name" value="Acyl-CoA-binding_protein"/>
</dbReference>
<keyword evidence="6" id="KW-1185">Reference proteome</keyword>
<dbReference type="EnsemblMetazoa" id="XM_022810289">
    <property type="protein sequence ID" value="XP_022666024"/>
    <property type="gene ID" value="LOC111252421"/>
</dbReference>
<evidence type="ECO:0000256" key="2">
    <source>
        <dbReference type="ARBA" id="ARBA00023121"/>
    </source>
</evidence>
<dbReference type="Pfam" id="PF00887">
    <property type="entry name" value="ACBP"/>
    <property type="match status" value="1"/>
</dbReference>
<organism evidence="5 6">
    <name type="scientific">Varroa destructor</name>
    <name type="common">Honeybee mite</name>
    <dbReference type="NCBI Taxonomy" id="109461"/>
    <lineage>
        <taxon>Eukaryota</taxon>
        <taxon>Metazoa</taxon>
        <taxon>Ecdysozoa</taxon>
        <taxon>Arthropoda</taxon>
        <taxon>Chelicerata</taxon>
        <taxon>Arachnida</taxon>
        <taxon>Acari</taxon>
        <taxon>Parasitiformes</taxon>
        <taxon>Mesostigmata</taxon>
        <taxon>Gamasina</taxon>
        <taxon>Dermanyssoidea</taxon>
        <taxon>Varroidae</taxon>
        <taxon>Varroa</taxon>
    </lineage>
</organism>
<protein>
    <recommendedName>
        <fullName evidence="4">ACB domain-containing protein</fullName>
    </recommendedName>
</protein>
<dbReference type="InParanoid" id="A0A7M7KHB4"/>
<dbReference type="SUPFAM" id="SSF47027">
    <property type="entry name" value="Acyl-CoA binding protein"/>
    <property type="match status" value="1"/>
</dbReference>
<evidence type="ECO:0000313" key="5">
    <source>
        <dbReference type="EnsemblMetazoa" id="XP_022666024"/>
    </source>
</evidence>
<dbReference type="RefSeq" id="XP_022666024.1">
    <property type="nucleotide sequence ID" value="XM_022810289.1"/>
</dbReference>
<dbReference type="InterPro" id="IPR022408">
    <property type="entry name" value="Acyl-CoA-binding_prot_CS"/>
</dbReference>
<evidence type="ECO:0000313" key="6">
    <source>
        <dbReference type="Proteomes" id="UP000594260"/>
    </source>
</evidence>
<feature type="domain" description="ACB" evidence="4">
    <location>
        <begin position="27"/>
        <end position="106"/>
    </location>
</feature>
<feature type="region of interest" description="Disordered" evidence="3">
    <location>
        <begin position="1"/>
        <end position="25"/>
    </location>
</feature>
<dbReference type="InterPro" id="IPR014352">
    <property type="entry name" value="FERM/acyl-CoA-bd_prot_sf"/>
</dbReference>
<dbReference type="PANTHER" id="PTHR23310">
    <property type="entry name" value="ACYL-COA-BINDING PROTEIN, ACBP"/>
    <property type="match status" value="1"/>
</dbReference>
<dbReference type="OrthoDB" id="346910at2759"/>
<evidence type="ECO:0000259" key="4">
    <source>
        <dbReference type="PROSITE" id="PS51228"/>
    </source>
</evidence>
<comment type="similarity">
    <text evidence="1">Belongs to the ACBP family.</text>
</comment>
<evidence type="ECO:0000256" key="3">
    <source>
        <dbReference type="SAM" id="MobiDB-lite"/>
    </source>
</evidence>
<dbReference type="GO" id="GO:0006631">
    <property type="term" value="P:fatty acid metabolic process"/>
    <property type="evidence" value="ECO:0007669"/>
    <property type="project" value="TreeGrafter"/>
</dbReference>
<dbReference type="Gene3D" id="1.20.80.10">
    <property type="match status" value="1"/>
</dbReference>
<dbReference type="InterPro" id="IPR035984">
    <property type="entry name" value="Acyl-CoA-binding_sf"/>
</dbReference>
<dbReference type="OMA" id="DSSECCM"/>
<evidence type="ECO:0000256" key="1">
    <source>
        <dbReference type="ARBA" id="ARBA00005567"/>
    </source>
</evidence>
<dbReference type="PROSITE" id="PS51228">
    <property type="entry name" value="ACB_2"/>
    <property type="match status" value="1"/>
</dbReference>
<name>A0A7M7KHB4_VARDE</name>
<dbReference type="PROSITE" id="PS00880">
    <property type="entry name" value="ACB_1"/>
    <property type="match status" value="1"/>
</dbReference>
<proteinExistence type="inferred from homology"/>